<dbReference type="Proteomes" id="UP000323671">
    <property type="component" value="Chromosome"/>
</dbReference>
<name>A0A5C1E522_9RHOO</name>
<dbReference type="InterPro" id="IPR035905">
    <property type="entry name" value="Barstar-like_sf"/>
</dbReference>
<dbReference type="KEGG" id="otr:OTERR_05360"/>
<comment type="similarity">
    <text evidence="1">Belongs to the barstar family.</text>
</comment>
<dbReference type="SUPFAM" id="SSF52038">
    <property type="entry name" value="Barstar-related"/>
    <property type="match status" value="1"/>
</dbReference>
<dbReference type="InterPro" id="IPR000468">
    <property type="entry name" value="Barstar"/>
</dbReference>
<evidence type="ECO:0000313" key="3">
    <source>
        <dbReference type="EMBL" id="QEL64012.1"/>
    </source>
</evidence>
<feature type="domain" description="Barstar (barnase inhibitor)" evidence="2">
    <location>
        <begin position="56"/>
        <end position="154"/>
    </location>
</feature>
<gene>
    <name evidence="3" type="ORF">OTERR_05360</name>
</gene>
<organism evidence="3 4">
    <name type="scientific">Oryzomicrobium terrae</name>
    <dbReference type="NCBI Taxonomy" id="1735038"/>
    <lineage>
        <taxon>Bacteria</taxon>
        <taxon>Pseudomonadati</taxon>
        <taxon>Pseudomonadota</taxon>
        <taxon>Betaproteobacteria</taxon>
        <taxon>Rhodocyclales</taxon>
        <taxon>Rhodocyclaceae</taxon>
        <taxon>Oryzomicrobium</taxon>
    </lineage>
</organism>
<dbReference type="EMBL" id="CP022579">
    <property type="protein sequence ID" value="QEL64012.1"/>
    <property type="molecule type" value="Genomic_DNA"/>
</dbReference>
<keyword evidence="4" id="KW-1185">Reference proteome</keyword>
<sequence length="169" mass="17716">MSPTQPPHDDTAALPDVHEPSLADILRRSNLSGVYALPFSGRGGVEHAVAACGHRLLVADCEDSEDVGIVLALLGRDLQLPDYYGANYDALADCLTDEAWAAPAGGEVAGQVLVIAGADPLKSADPEGFDTLCAVFSAAAEFWREAGVPFWVFFDLPADGLVDLPILPA</sequence>
<evidence type="ECO:0000313" key="4">
    <source>
        <dbReference type="Proteomes" id="UP000323671"/>
    </source>
</evidence>
<dbReference type="RefSeq" id="WP_149424779.1">
    <property type="nucleotide sequence ID" value="NZ_CP022579.1"/>
</dbReference>
<proteinExistence type="inferred from homology"/>
<evidence type="ECO:0000256" key="1">
    <source>
        <dbReference type="ARBA" id="ARBA00006845"/>
    </source>
</evidence>
<dbReference type="AlphaFoldDB" id="A0A5C1E522"/>
<dbReference type="Pfam" id="PF01337">
    <property type="entry name" value="Barstar"/>
    <property type="match status" value="1"/>
</dbReference>
<dbReference type="Gene3D" id="3.30.370.10">
    <property type="entry name" value="Barstar-like"/>
    <property type="match status" value="1"/>
</dbReference>
<protein>
    <recommendedName>
        <fullName evidence="2">Barstar (barnase inhibitor) domain-containing protein</fullName>
    </recommendedName>
</protein>
<accession>A0A5C1E522</accession>
<reference evidence="3 4" key="1">
    <citation type="submission" date="2017-07" db="EMBL/GenBank/DDBJ databases">
        <title>Complete genome sequence of Oryzomicrobium terrae TPP412.</title>
        <authorList>
            <person name="Chiu L.-W."/>
            <person name="Lo K.-J."/>
            <person name="Tsai Y.-M."/>
            <person name="Lin S.-S."/>
            <person name="Kuo C.-H."/>
            <person name="Liu C.-T."/>
        </authorList>
    </citation>
    <scope>NUCLEOTIDE SEQUENCE [LARGE SCALE GENOMIC DNA]</scope>
    <source>
        <strain evidence="3 4">TPP412</strain>
    </source>
</reference>
<evidence type="ECO:0000259" key="2">
    <source>
        <dbReference type="Pfam" id="PF01337"/>
    </source>
</evidence>